<keyword evidence="7" id="KW-0378">Hydrolase</keyword>
<dbReference type="SUPFAM" id="SSF56281">
    <property type="entry name" value="Metallo-hydrolase/oxidoreductase"/>
    <property type="match status" value="1"/>
</dbReference>
<dbReference type="Pfam" id="PF04031">
    <property type="entry name" value="Las1"/>
    <property type="match status" value="1"/>
</dbReference>
<dbReference type="SMART" id="SM00849">
    <property type="entry name" value="Lactamase_B"/>
    <property type="match status" value="1"/>
</dbReference>
<dbReference type="EMBL" id="JAUJFL010000005">
    <property type="protein sequence ID" value="KAK2602797.1"/>
    <property type="molecule type" value="Genomic_DNA"/>
</dbReference>
<keyword evidence="6" id="KW-0479">Metal-binding</keyword>
<evidence type="ECO:0000256" key="2">
    <source>
        <dbReference type="ARBA" id="ARBA00001947"/>
    </source>
</evidence>
<dbReference type="InterPro" id="IPR035680">
    <property type="entry name" value="Clx_II_MBL"/>
</dbReference>
<comment type="cofactor">
    <cofactor evidence="2">
        <name>Zn(2+)</name>
        <dbReference type="ChEBI" id="CHEBI:29105"/>
    </cofactor>
</comment>
<evidence type="ECO:0000256" key="6">
    <source>
        <dbReference type="ARBA" id="ARBA00022723"/>
    </source>
</evidence>
<dbReference type="GO" id="GO:0046872">
    <property type="term" value="F:metal ion binding"/>
    <property type="evidence" value="ECO:0007669"/>
    <property type="project" value="UniProtKB-KW"/>
</dbReference>
<keyword evidence="12" id="KW-1185">Reference proteome</keyword>
<feature type="domain" description="Metallo-beta-lactamase" evidence="10">
    <location>
        <begin position="428"/>
        <end position="594"/>
    </location>
</feature>
<dbReference type="GO" id="GO:0004519">
    <property type="term" value="F:endonuclease activity"/>
    <property type="evidence" value="ECO:0007669"/>
    <property type="project" value="InterPro"/>
</dbReference>
<dbReference type="GO" id="GO:0006364">
    <property type="term" value="P:rRNA processing"/>
    <property type="evidence" value="ECO:0007669"/>
    <property type="project" value="InterPro"/>
</dbReference>
<protein>
    <recommendedName>
        <fullName evidence="5">hydroxyacylglutathione hydrolase</fullName>
        <ecNumber evidence="5">3.1.2.6</ecNumber>
    </recommendedName>
    <alternativeName>
        <fullName evidence="9">Glyoxalase II</fullName>
    </alternativeName>
</protein>
<evidence type="ECO:0000256" key="1">
    <source>
        <dbReference type="ARBA" id="ARBA00001623"/>
    </source>
</evidence>
<proteinExistence type="inferred from homology"/>
<accession>A0AAD9W308</accession>
<dbReference type="Pfam" id="PF16123">
    <property type="entry name" value="HAGH_C"/>
    <property type="match status" value="1"/>
</dbReference>
<dbReference type="InterPro" id="IPR001279">
    <property type="entry name" value="Metallo-B-lactamas"/>
</dbReference>
<sequence>MVQFVFTPWRNRAELLKVRSQFYPSSSTTTPPTPPTPHHKWTPAELRDIQRAIARVFMWVHRGNCPHVVESTAMLMSAVLLDRRHTTTTTTTATSAQRGSEAGPDAASEYGVRAAYLTAFTRFVTGLLDGHQDRARKLSMYGVAKTVGLPAGFVELRHQGTHEPMPGLAQLRPAAGRALVWIWEYYWRNLPDGQEGGEGEVGVAAGTLRAAAAASATTAVDGLASGKRQPVVVVAATTSTIKGRMCRAALMGYLQRQEGEVGGEAAKQALTRQLGQWDDALVLRTLEDIGQSARDGGILSRSVKLAREILLRATGDESQQGEDREIPADHEQLRKELRETREEIEGLPWLEEMERPMGVATHRDPMHAVAGKEEKLHKFGISKAEQAMNSAIFRRPVLTSKISPLARAFIPIRNMHIQSIPMWVGSSNNYAYLVTDDKSKDAVIIDPANPPEVTPVLKKAIESGKINLKAIVNTHHHWDHAGGNKKLREELGVPDLPIIAGKGAEGVTKTPGDGEGWTIGSIAVKGLYTPCHTQDSICWFMEDGAKGERAVFTGDTLFHAGCGKFFEGSAEEMDTALNKTLAALPDDTKVFPGHEYTKSNVKFAVSVLQNDAIKKLQAFADANQETQGKFTIGDEKQHNPFMRTSNPEMQKVTGKTDPVEVMAALREGKNNFK</sequence>
<evidence type="ECO:0000256" key="8">
    <source>
        <dbReference type="ARBA" id="ARBA00022833"/>
    </source>
</evidence>
<dbReference type="GO" id="GO:0004416">
    <property type="term" value="F:hydroxyacylglutathione hydrolase activity"/>
    <property type="evidence" value="ECO:0007669"/>
    <property type="project" value="UniProtKB-EC"/>
</dbReference>
<evidence type="ECO:0000256" key="9">
    <source>
        <dbReference type="ARBA" id="ARBA00031044"/>
    </source>
</evidence>
<gene>
    <name evidence="11" type="ORF">N8I77_009302</name>
</gene>
<dbReference type="InterPro" id="IPR007174">
    <property type="entry name" value="Las1"/>
</dbReference>
<comment type="catalytic activity">
    <reaction evidence="1">
        <text>an S-(2-hydroxyacyl)glutathione + H2O = a 2-hydroxy carboxylate + glutathione + H(+)</text>
        <dbReference type="Rhea" id="RHEA:21864"/>
        <dbReference type="ChEBI" id="CHEBI:15377"/>
        <dbReference type="ChEBI" id="CHEBI:15378"/>
        <dbReference type="ChEBI" id="CHEBI:57925"/>
        <dbReference type="ChEBI" id="CHEBI:58896"/>
        <dbReference type="ChEBI" id="CHEBI:71261"/>
        <dbReference type="EC" id="3.1.2.6"/>
    </reaction>
</comment>
<evidence type="ECO:0000256" key="7">
    <source>
        <dbReference type="ARBA" id="ARBA00022801"/>
    </source>
</evidence>
<dbReference type="PANTHER" id="PTHR11935">
    <property type="entry name" value="BETA LACTAMASE DOMAIN"/>
    <property type="match status" value="1"/>
</dbReference>
<evidence type="ECO:0000313" key="12">
    <source>
        <dbReference type="Proteomes" id="UP001265746"/>
    </source>
</evidence>
<evidence type="ECO:0000259" key="10">
    <source>
        <dbReference type="SMART" id="SM00849"/>
    </source>
</evidence>
<dbReference type="EC" id="3.1.2.6" evidence="5"/>
<name>A0AAD9W308_PHOAM</name>
<reference evidence="11" key="1">
    <citation type="submission" date="2023-06" db="EMBL/GenBank/DDBJ databases">
        <authorList>
            <person name="Noh H."/>
        </authorList>
    </citation>
    <scope>NUCLEOTIDE SEQUENCE</scope>
    <source>
        <strain evidence="11">DUCC20226</strain>
    </source>
</reference>
<comment type="caution">
    <text evidence="11">The sequence shown here is derived from an EMBL/GenBank/DDBJ whole genome shotgun (WGS) entry which is preliminary data.</text>
</comment>
<evidence type="ECO:0000256" key="4">
    <source>
        <dbReference type="ARBA" id="ARBA00006759"/>
    </source>
</evidence>
<dbReference type="AlphaFoldDB" id="A0AAD9W308"/>
<comment type="similarity">
    <text evidence="4">Belongs to the metallo-beta-lactamase superfamily. Glyoxalase II family.</text>
</comment>
<comment type="pathway">
    <text evidence="3">Secondary metabolite metabolism; methylglyoxal degradation; (R)-lactate from methylglyoxal: step 2/2.</text>
</comment>
<dbReference type="CDD" id="cd07723">
    <property type="entry name" value="hydroxyacylglutathione_hydrolase_MBL-fold"/>
    <property type="match status" value="1"/>
</dbReference>
<evidence type="ECO:0000256" key="3">
    <source>
        <dbReference type="ARBA" id="ARBA00004963"/>
    </source>
</evidence>
<dbReference type="InterPro" id="IPR032282">
    <property type="entry name" value="HAGH_C"/>
</dbReference>
<dbReference type="GO" id="GO:0090730">
    <property type="term" value="C:Las1 complex"/>
    <property type="evidence" value="ECO:0007669"/>
    <property type="project" value="InterPro"/>
</dbReference>
<dbReference type="Proteomes" id="UP001265746">
    <property type="component" value="Unassembled WGS sequence"/>
</dbReference>
<dbReference type="Gene3D" id="3.60.15.10">
    <property type="entry name" value="Ribonuclease Z/Hydroxyacylglutathione hydrolase-like"/>
    <property type="match status" value="1"/>
</dbReference>
<dbReference type="Pfam" id="PF00753">
    <property type="entry name" value="Lactamase_B"/>
    <property type="match status" value="1"/>
</dbReference>
<dbReference type="PANTHER" id="PTHR11935:SF94">
    <property type="entry name" value="TENZING NORGAY, ISOFORM C"/>
    <property type="match status" value="1"/>
</dbReference>
<keyword evidence="8" id="KW-0862">Zinc</keyword>
<evidence type="ECO:0000256" key="5">
    <source>
        <dbReference type="ARBA" id="ARBA00011917"/>
    </source>
</evidence>
<organism evidence="11 12">
    <name type="scientific">Phomopsis amygdali</name>
    <name type="common">Fusicoccum amygdali</name>
    <dbReference type="NCBI Taxonomy" id="1214568"/>
    <lineage>
        <taxon>Eukaryota</taxon>
        <taxon>Fungi</taxon>
        <taxon>Dikarya</taxon>
        <taxon>Ascomycota</taxon>
        <taxon>Pezizomycotina</taxon>
        <taxon>Sordariomycetes</taxon>
        <taxon>Sordariomycetidae</taxon>
        <taxon>Diaporthales</taxon>
        <taxon>Diaporthaceae</taxon>
        <taxon>Diaporthe</taxon>
    </lineage>
</organism>
<dbReference type="InterPro" id="IPR036866">
    <property type="entry name" value="RibonucZ/Hydroxyglut_hydro"/>
</dbReference>
<evidence type="ECO:0000313" key="11">
    <source>
        <dbReference type="EMBL" id="KAK2602797.1"/>
    </source>
</evidence>